<accession>A0A0E9PG19</accession>
<sequence length="42" mass="4670">MKIDYLITMKKTNESSLLCNCNRVSPGIATTLGQGKIFTHKL</sequence>
<dbReference type="AlphaFoldDB" id="A0A0E9PG19"/>
<reference evidence="1" key="2">
    <citation type="journal article" date="2015" name="Fish Shellfish Immunol.">
        <title>Early steps in the European eel (Anguilla anguilla)-Vibrio vulnificus interaction in the gills: Role of the RtxA13 toxin.</title>
        <authorList>
            <person name="Callol A."/>
            <person name="Pajuelo D."/>
            <person name="Ebbesson L."/>
            <person name="Teles M."/>
            <person name="MacKenzie S."/>
            <person name="Amaro C."/>
        </authorList>
    </citation>
    <scope>NUCLEOTIDE SEQUENCE</scope>
</reference>
<reference evidence="1" key="1">
    <citation type="submission" date="2014-11" db="EMBL/GenBank/DDBJ databases">
        <authorList>
            <person name="Amaro Gonzalez C."/>
        </authorList>
    </citation>
    <scope>NUCLEOTIDE SEQUENCE</scope>
</reference>
<evidence type="ECO:0000313" key="1">
    <source>
        <dbReference type="EMBL" id="JAH03571.1"/>
    </source>
</evidence>
<name>A0A0E9PG19_ANGAN</name>
<protein>
    <submittedName>
        <fullName evidence="1">Uncharacterized protein</fullName>
    </submittedName>
</protein>
<proteinExistence type="predicted"/>
<dbReference type="EMBL" id="GBXM01105006">
    <property type="protein sequence ID" value="JAH03571.1"/>
    <property type="molecule type" value="Transcribed_RNA"/>
</dbReference>
<organism evidence="1">
    <name type="scientific">Anguilla anguilla</name>
    <name type="common">European freshwater eel</name>
    <name type="synonym">Muraena anguilla</name>
    <dbReference type="NCBI Taxonomy" id="7936"/>
    <lineage>
        <taxon>Eukaryota</taxon>
        <taxon>Metazoa</taxon>
        <taxon>Chordata</taxon>
        <taxon>Craniata</taxon>
        <taxon>Vertebrata</taxon>
        <taxon>Euteleostomi</taxon>
        <taxon>Actinopterygii</taxon>
        <taxon>Neopterygii</taxon>
        <taxon>Teleostei</taxon>
        <taxon>Anguilliformes</taxon>
        <taxon>Anguillidae</taxon>
        <taxon>Anguilla</taxon>
    </lineage>
</organism>